<dbReference type="InterPro" id="IPR011990">
    <property type="entry name" value="TPR-like_helical_dom_sf"/>
</dbReference>
<keyword evidence="3" id="KW-1185">Reference proteome</keyword>
<dbReference type="PROSITE" id="PS50005">
    <property type="entry name" value="TPR"/>
    <property type="match status" value="1"/>
</dbReference>
<organism evidence="2 3">
    <name type="scientific">Postechiella marina</name>
    <dbReference type="NCBI Taxonomy" id="943941"/>
    <lineage>
        <taxon>Bacteria</taxon>
        <taxon>Pseudomonadati</taxon>
        <taxon>Bacteroidota</taxon>
        <taxon>Flavobacteriia</taxon>
        <taxon>Flavobacteriales</taxon>
        <taxon>Flavobacteriaceae</taxon>
        <taxon>Postechiella</taxon>
    </lineage>
</organism>
<sequence length="429" mass="49190">MNPNKILIMVLFVCALSCKNNNQQITNQLDYNTYLQTDKDEVLQLALADYAFWEKKLEKDPNQFPYLVKAAAAQSLLFNKTGNIESLIKAEKHLIDANKATNYKKSGYLRALARNYISQHKFKSSLELLKKAEAIGENLESTQKMLFDVYLELGNYKMAKQNLNTFEDFNDFDYLIRLSKWLDHKGNLDGAIKYLDKAMAIAESSNLPGTKQWTYTNLADYYGHAGLIEMSYNFYLKALEIDPNDAYAKKGIAWIVYSYEKNPDEALRILNAVTQGYNAPDYHLLKSEIAEFKNDENLKLTELELYQKDVSNPLYGDMYNKYNALLLAENQKKSAKALAIANQEIANRPTPQSYDLLAWTYYNHGDVKDALAVMEKYVVGKTFEPETLFHLAKVYKANGKFNDAKNLKKELLESTFELGPLMAEKIKNI</sequence>
<comment type="caution">
    <text evidence="2">The sequence shown here is derived from an EMBL/GenBank/DDBJ whole genome shotgun (WGS) entry which is preliminary data.</text>
</comment>
<dbReference type="InterPro" id="IPR019734">
    <property type="entry name" value="TPR_rpt"/>
</dbReference>
<dbReference type="EMBL" id="BAABCA010000007">
    <property type="protein sequence ID" value="GAA4239140.1"/>
    <property type="molecule type" value="Genomic_DNA"/>
</dbReference>
<dbReference type="SUPFAM" id="SSF48452">
    <property type="entry name" value="TPR-like"/>
    <property type="match status" value="2"/>
</dbReference>
<dbReference type="Proteomes" id="UP001501496">
    <property type="component" value="Unassembled WGS sequence"/>
</dbReference>
<keyword evidence="1" id="KW-0802">TPR repeat</keyword>
<proteinExistence type="predicted"/>
<evidence type="ECO:0000313" key="2">
    <source>
        <dbReference type="EMBL" id="GAA4239140.1"/>
    </source>
</evidence>
<name>A0ABP8CGX6_9FLAO</name>
<gene>
    <name evidence="2" type="ORF">GCM10022291_32310</name>
</gene>
<evidence type="ECO:0008006" key="4">
    <source>
        <dbReference type="Google" id="ProtNLM"/>
    </source>
</evidence>
<dbReference type="RefSeq" id="WP_344789396.1">
    <property type="nucleotide sequence ID" value="NZ_BAABCA010000007.1"/>
</dbReference>
<dbReference type="Gene3D" id="1.25.40.10">
    <property type="entry name" value="Tetratricopeptide repeat domain"/>
    <property type="match status" value="3"/>
</dbReference>
<dbReference type="Pfam" id="PF13181">
    <property type="entry name" value="TPR_8"/>
    <property type="match status" value="1"/>
</dbReference>
<accession>A0ABP8CGX6</accession>
<feature type="repeat" description="TPR" evidence="1">
    <location>
        <begin position="212"/>
        <end position="245"/>
    </location>
</feature>
<protein>
    <recommendedName>
        <fullName evidence="4">Cell surface protein</fullName>
    </recommendedName>
</protein>
<reference evidence="3" key="1">
    <citation type="journal article" date="2019" name="Int. J. Syst. Evol. Microbiol.">
        <title>The Global Catalogue of Microorganisms (GCM) 10K type strain sequencing project: providing services to taxonomists for standard genome sequencing and annotation.</title>
        <authorList>
            <consortium name="The Broad Institute Genomics Platform"/>
            <consortium name="The Broad Institute Genome Sequencing Center for Infectious Disease"/>
            <person name="Wu L."/>
            <person name="Ma J."/>
        </authorList>
    </citation>
    <scope>NUCLEOTIDE SEQUENCE [LARGE SCALE GENOMIC DNA]</scope>
    <source>
        <strain evidence="3">JCM 17630</strain>
    </source>
</reference>
<dbReference type="SMART" id="SM00028">
    <property type="entry name" value="TPR"/>
    <property type="match status" value="3"/>
</dbReference>
<evidence type="ECO:0000313" key="3">
    <source>
        <dbReference type="Proteomes" id="UP001501496"/>
    </source>
</evidence>
<evidence type="ECO:0000256" key="1">
    <source>
        <dbReference type="PROSITE-ProRule" id="PRU00339"/>
    </source>
</evidence>